<protein>
    <submittedName>
        <fullName evidence="1">Uncharacterized protein</fullName>
    </submittedName>
</protein>
<reference evidence="1 2" key="1">
    <citation type="submission" date="2011-03" db="EMBL/GenBank/DDBJ databases">
        <authorList>
            <person name="Weinstock G."/>
            <person name="Sodergren E."/>
            <person name="Clifton S."/>
            <person name="Fulton L."/>
            <person name="Fulton B."/>
            <person name="Courtney L."/>
            <person name="Fronick C."/>
            <person name="Harrison M."/>
            <person name="Strong C."/>
            <person name="Farmer C."/>
            <person name="Delahaunty K."/>
            <person name="Markovic C."/>
            <person name="Hall O."/>
            <person name="Minx P."/>
            <person name="Tomlinson C."/>
            <person name="Mitreva M."/>
            <person name="Hou S."/>
            <person name="Chen J."/>
            <person name="Wollam A."/>
            <person name="Pepin K.H."/>
            <person name="Johnson M."/>
            <person name="Bhonagiri V."/>
            <person name="Zhang X."/>
            <person name="Suruliraj S."/>
            <person name="Warren W."/>
            <person name="Chinwalla A."/>
            <person name="Mardis E.R."/>
            <person name="Wilson R.K."/>
        </authorList>
    </citation>
    <scope>NUCLEOTIDE SEQUENCE [LARGE SCALE GENOMIC DNA]</scope>
    <source>
        <strain evidence="1 2">YIT 11840</strain>
    </source>
</reference>
<proteinExistence type="predicted"/>
<keyword evidence="2" id="KW-1185">Reference proteome</keyword>
<accession>G5SUB1</accession>
<dbReference type="HOGENOM" id="CLU_2684476_0_0_10"/>
<evidence type="ECO:0000313" key="1">
    <source>
        <dbReference type="EMBL" id="EHG99353.1"/>
    </source>
</evidence>
<dbReference type="Proteomes" id="UP000003598">
    <property type="component" value="Unassembled WGS sequence"/>
</dbReference>
<name>G5SUB1_9BACT</name>
<gene>
    <name evidence="1" type="ORF">HMPREF9441_02968</name>
</gene>
<sequence>MPYIVFYFRVTLKFWQKYDFFFRIGRISIKNCLDIELLIPENRSPQNEKSISGERFLAFRRKIAISILLYYNIL</sequence>
<dbReference type="EMBL" id="AFFY01000045">
    <property type="protein sequence ID" value="EHG99353.1"/>
    <property type="molecule type" value="Genomic_DNA"/>
</dbReference>
<comment type="caution">
    <text evidence="1">The sequence shown here is derived from an EMBL/GenBank/DDBJ whole genome shotgun (WGS) entry which is preliminary data.</text>
</comment>
<dbReference type="AlphaFoldDB" id="G5SUB1"/>
<organism evidence="1 2">
    <name type="scientific">Paraprevotella clara YIT 11840</name>
    <dbReference type="NCBI Taxonomy" id="762968"/>
    <lineage>
        <taxon>Bacteria</taxon>
        <taxon>Pseudomonadati</taxon>
        <taxon>Bacteroidota</taxon>
        <taxon>Bacteroidia</taxon>
        <taxon>Bacteroidales</taxon>
        <taxon>Prevotellaceae</taxon>
        <taxon>Paraprevotella</taxon>
    </lineage>
</organism>
<evidence type="ECO:0000313" key="2">
    <source>
        <dbReference type="Proteomes" id="UP000003598"/>
    </source>
</evidence>
<dbReference type="STRING" id="762968.HMPREF9441_02968"/>